<gene>
    <name evidence="1" type="ORF">Prudu_008003</name>
</gene>
<accession>A0A4Y1R365</accession>
<organism evidence="1">
    <name type="scientific">Prunus dulcis</name>
    <name type="common">Almond</name>
    <name type="synonym">Amygdalus dulcis</name>
    <dbReference type="NCBI Taxonomy" id="3755"/>
    <lineage>
        <taxon>Eukaryota</taxon>
        <taxon>Viridiplantae</taxon>
        <taxon>Streptophyta</taxon>
        <taxon>Embryophyta</taxon>
        <taxon>Tracheophyta</taxon>
        <taxon>Spermatophyta</taxon>
        <taxon>Magnoliopsida</taxon>
        <taxon>eudicotyledons</taxon>
        <taxon>Gunneridae</taxon>
        <taxon>Pentapetalae</taxon>
        <taxon>rosids</taxon>
        <taxon>fabids</taxon>
        <taxon>Rosales</taxon>
        <taxon>Rosaceae</taxon>
        <taxon>Amygdaloideae</taxon>
        <taxon>Amygdaleae</taxon>
        <taxon>Prunus</taxon>
    </lineage>
</organism>
<dbReference type="EMBL" id="AP019299">
    <property type="protein sequence ID" value="BBG98569.1"/>
    <property type="molecule type" value="Genomic_DNA"/>
</dbReference>
<name>A0A4Y1R365_PRUDU</name>
<proteinExistence type="predicted"/>
<reference evidence="1" key="1">
    <citation type="journal article" date="2019" name="Science">
        <title>Mutation of a bHLH transcription factor allowed almond domestication.</title>
        <authorList>
            <person name="Sanchez-Perez R."/>
            <person name="Pavan S."/>
            <person name="Mazzeo R."/>
            <person name="Moldovan C."/>
            <person name="Aiese Cigliano R."/>
            <person name="Del Cueto J."/>
            <person name="Ricciardi F."/>
            <person name="Lotti C."/>
            <person name="Ricciardi L."/>
            <person name="Dicenta F."/>
            <person name="Lopez-Marques R.L."/>
            <person name="Lindberg Moller B."/>
        </authorList>
    </citation>
    <scope>NUCLEOTIDE SEQUENCE</scope>
</reference>
<dbReference type="AlphaFoldDB" id="A0A4Y1R365"/>
<protein>
    <submittedName>
        <fullName evidence="1">Uncharacterized protein</fullName>
    </submittedName>
</protein>
<sequence length="79" mass="8749">MVAEAKIVCQQSVPVLEVQYFGKGTNVHEVEDVVAVSQSISPKSFDRNRASESVSDAITSSQVVSFLTLMLRFLDRLIF</sequence>
<evidence type="ECO:0000313" key="1">
    <source>
        <dbReference type="EMBL" id="BBG98569.1"/>
    </source>
</evidence>